<keyword evidence="9" id="KW-0472">Membrane</keyword>
<evidence type="ECO:0000256" key="10">
    <source>
        <dbReference type="ARBA" id="ARBA00023170"/>
    </source>
</evidence>
<dbReference type="InterPro" id="IPR003591">
    <property type="entry name" value="Leu-rich_rpt_typical-subtyp"/>
</dbReference>
<dbReference type="Pfam" id="PF00560">
    <property type="entry name" value="LRR_1"/>
    <property type="match status" value="5"/>
</dbReference>
<protein>
    <recommendedName>
        <fullName evidence="13">Leucine-rich repeat-containing N-terminal plant-type domain-containing protein</fullName>
    </recommendedName>
</protein>
<dbReference type="Gene3D" id="3.80.10.10">
    <property type="entry name" value="Ribonuclease Inhibitor"/>
    <property type="match status" value="4"/>
</dbReference>
<keyword evidence="3" id="KW-1003">Cell membrane</keyword>
<dbReference type="Pfam" id="PF13855">
    <property type="entry name" value="LRR_8"/>
    <property type="match status" value="1"/>
</dbReference>
<dbReference type="SUPFAM" id="SSF52058">
    <property type="entry name" value="L domain-like"/>
    <property type="match status" value="2"/>
</dbReference>
<dbReference type="FunFam" id="3.80.10.10:FF:000095">
    <property type="entry name" value="LRR receptor-like serine/threonine-protein kinase GSO1"/>
    <property type="match status" value="1"/>
</dbReference>
<keyword evidence="4" id="KW-0433">Leucine-rich repeat</keyword>
<evidence type="ECO:0000256" key="3">
    <source>
        <dbReference type="ARBA" id="ARBA00022475"/>
    </source>
</evidence>
<comment type="similarity">
    <text evidence="2">Belongs to the RLP family.</text>
</comment>
<dbReference type="InterPro" id="IPR032675">
    <property type="entry name" value="LRR_dom_sf"/>
</dbReference>
<feature type="domain" description="Leucine-rich repeat-containing N-terminal plant-type" evidence="13">
    <location>
        <begin position="29"/>
        <end position="72"/>
    </location>
</feature>
<dbReference type="PANTHER" id="PTHR48062:SF52">
    <property type="entry name" value="RECEPTOR-LIKE PROTEIN 8-RELATED"/>
    <property type="match status" value="1"/>
</dbReference>
<dbReference type="InterPro" id="IPR051502">
    <property type="entry name" value="RLP_Defense_Trigger"/>
</dbReference>
<dbReference type="SUPFAM" id="SSF52047">
    <property type="entry name" value="RNI-like"/>
    <property type="match status" value="1"/>
</dbReference>
<proteinExistence type="inferred from homology"/>
<evidence type="ECO:0000256" key="4">
    <source>
        <dbReference type="ARBA" id="ARBA00022614"/>
    </source>
</evidence>
<gene>
    <name evidence="14" type="ORF">SLEP1_g49773</name>
</gene>
<evidence type="ECO:0000259" key="13">
    <source>
        <dbReference type="Pfam" id="PF08263"/>
    </source>
</evidence>
<comment type="subcellular location">
    <subcellularLocation>
        <location evidence="1">Cell membrane</location>
        <topology evidence="1">Single-pass type I membrane protein</topology>
    </subcellularLocation>
</comment>
<evidence type="ECO:0000256" key="1">
    <source>
        <dbReference type="ARBA" id="ARBA00004251"/>
    </source>
</evidence>
<dbReference type="Pfam" id="PF13516">
    <property type="entry name" value="LRR_6"/>
    <property type="match status" value="1"/>
</dbReference>
<evidence type="ECO:0000256" key="8">
    <source>
        <dbReference type="ARBA" id="ARBA00022989"/>
    </source>
</evidence>
<keyword evidence="8" id="KW-1133">Transmembrane helix</keyword>
<keyword evidence="6 12" id="KW-0732">Signal</keyword>
<evidence type="ECO:0000313" key="14">
    <source>
        <dbReference type="EMBL" id="GKV42362.1"/>
    </source>
</evidence>
<dbReference type="InterPro" id="IPR013210">
    <property type="entry name" value="LRR_N_plant-typ"/>
</dbReference>
<dbReference type="PANTHER" id="PTHR48062">
    <property type="entry name" value="RECEPTOR-LIKE PROTEIN 14"/>
    <property type="match status" value="1"/>
</dbReference>
<evidence type="ECO:0000256" key="9">
    <source>
        <dbReference type="ARBA" id="ARBA00023136"/>
    </source>
</evidence>
<dbReference type="InterPro" id="IPR001611">
    <property type="entry name" value="Leu-rich_rpt"/>
</dbReference>
<evidence type="ECO:0000256" key="5">
    <source>
        <dbReference type="ARBA" id="ARBA00022692"/>
    </source>
</evidence>
<comment type="caution">
    <text evidence="14">The sequence shown here is derived from an EMBL/GenBank/DDBJ whole genome shotgun (WGS) entry which is preliminary data.</text>
</comment>
<keyword evidence="10" id="KW-0675">Receptor</keyword>
<evidence type="ECO:0000256" key="6">
    <source>
        <dbReference type="ARBA" id="ARBA00022729"/>
    </source>
</evidence>
<reference evidence="14 15" key="1">
    <citation type="journal article" date="2021" name="Commun. Biol.">
        <title>The genome of Shorea leprosula (Dipterocarpaceae) highlights the ecological relevance of drought in aseasonal tropical rainforests.</title>
        <authorList>
            <person name="Ng K.K.S."/>
            <person name="Kobayashi M.J."/>
            <person name="Fawcett J.A."/>
            <person name="Hatakeyama M."/>
            <person name="Paape T."/>
            <person name="Ng C.H."/>
            <person name="Ang C.C."/>
            <person name="Tnah L.H."/>
            <person name="Lee C.T."/>
            <person name="Nishiyama T."/>
            <person name="Sese J."/>
            <person name="O'Brien M.J."/>
            <person name="Copetti D."/>
            <person name="Mohd Noor M.I."/>
            <person name="Ong R.C."/>
            <person name="Putra M."/>
            <person name="Sireger I.Z."/>
            <person name="Indrioko S."/>
            <person name="Kosugi Y."/>
            <person name="Izuno A."/>
            <person name="Isagi Y."/>
            <person name="Lee S.L."/>
            <person name="Shimizu K.K."/>
        </authorList>
    </citation>
    <scope>NUCLEOTIDE SEQUENCE [LARGE SCALE GENOMIC DNA]</scope>
    <source>
        <strain evidence="14">214</strain>
    </source>
</reference>
<name>A0AAV5LYU2_9ROSI</name>
<accession>A0AAV5LYU2</accession>
<dbReference type="FunFam" id="3.80.10.10:FF:000111">
    <property type="entry name" value="LRR receptor-like serine/threonine-protein kinase ERECTA"/>
    <property type="match status" value="1"/>
</dbReference>
<organism evidence="14 15">
    <name type="scientific">Rubroshorea leprosula</name>
    <dbReference type="NCBI Taxonomy" id="152421"/>
    <lineage>
        <taxon>Eukaryota</taxon>
        <taxon>Viridiplantae</taxon>
        <taxon>Streptophyta</taxon>
        <taxon>Embryophyta</taxon>
        <taxon>Tracheophyta</taxon>
        <taxon>Spermatophyta</taxon>
        <taxon>Magnoliopsida</taxon>
        <taxon>eudicotyledons</taxon>
        <taxon>Gunneridae</taxon>
        <taxon>Pentapetalae</taxon>
        <taxon>rosids</taxon>
        <taxon>malvids</taxon>
        <taxon>Malvales</taxon>
        <taxon>Dipterocarpaceae</taxon>
        <taxon>Rubroshorea</taxon>
    </lineage>
</organism>
<dbReference type="SMART" id="SM00369">
    <property type="entry name" value="LRR_TYP"/>
    <property type="match status" value="7"/>
</dbReference>
<dbReference type="FunFam" id="3.80.10.10:FF:000041">
    <property type="entry name" value="LRR receptor-like serine/threonine-protein kinase ERECTA"/>
    <property type="match status" value="1"/>
</dbReference>
<keyword evidence="5" id="KW-0812">Transmembrane</keyword>
<dbReference type="GO" id="GO:0005886">
    <property type="term" value="C:plasma membrane"/>
    <property type="evidence" value="ECO:0007669"/>
    <property type="project" value="UniProtKB-SubCell"/>
</dbReference>
<evidence type="ECO:0000256" key="12">
    <source>
        <dbReference type="SAM" id="SignalP"/>
    </source>
</evidence>
<feature type="chain" id="PRO_5043473047" description="Leucine-rich repeat-containing N-terminal plant-type domain-containing protein" evidence="12">
    <location>
        <begin position="26"/>
        <end position="981"/>
    </location>
</feature>
<dbReference type="AlphaFoldDB" id="A0AAV5LYU2"/>
<keyword evidence="7" id="KW-0677">Repeat</keyword>
<feature type="signal peptide" evidence="12">
    <location>
        <begin position="1"/>
        <end position="25"/>
    </location>
</feature>
<evidence type="ECO:0000256" key="2">
    <source>
        <dbReference type="ARBA" id="ARBA00009592"/>
    </source>
</evidence>
<dbReference type="Proteomes" id="UP001054252">
    <property type="component" value="Unassembled WGS sequence"/>
</dbReference>
<sequence>MGADLIIKFLLLGVIHLLFVRGNKGCFEEEKKGLLEFKAFVKSDGDDAGHLLSSWVNDPEDDCCKWERVGCDSTTGHVIKLSLSNTRQFDSFFDSKYNWYLNISLFEPFKELRSLNLSLNVIAGWKQNKELSVLENIEELDLGSNILGGSSAAQGTGINSTSSFTQPGFLRAHPGAGFLVNPAPGFARNSSMLGSPGFAPNPARLCSVPCEPSMPGFGANPACLGLVRTQHAWVRFLVNPVPGFARNPSVLGLRLGSYKPSTLGTQMKKARQGSCWVIVGVGFDFSISNARFLQVLCSFADIVAILGTLPSLKLLDLSSNSLGGPLYNKDLGYLSNLEVLNLSHNSLSGNLPIQGFTRLEILDLSWNQFSGGIPPSIGALHSLKALSLSNNQLNGSLPIHGMCGLKRLQELDLSRNNFEGTLPPWLNNLTSLKLLDLSYNLFTGNLSSNLIRNLPLSLEFIDLRHNFFEGLFSFNDIGNHSKLKVCMLTGYKDRLNIDTQNPGWINLSFQLKALVLSDLNLNSVPKFLFYQQRLRVIDLSHNKLKGEFPVWLLQNNLDLKFMNLRNNSFAGQFYLPYRLGNMVWLDLSENQFTGKLPKDVGDKLPSLQYLNLSLNHFEGALPSSLGNMHDLLGLDLAFNNFSGEIPKELVARCSNLEHLIVSHNRLGGKIFSSEFNLSNLFQLELNNNEFTGSLLNVTLEMLGILDVSNNNMTGQIPTWINKGLIPKTICFLKEISIMDLSSNSFSGTIPSCLQNLTFGGMENYGKTLAQDQLQISNTFTDENHIYGDLLRKNLNLLIDIEAAGLNEIYLVDKNRGSSYKGSILNFMSALDMSCNDLTGEIPQEIGKFTQIHALNFSHNRLMGLIPVTLSKLSQIESLDLCCNNLSGNIPPELTNLNFLEVFNVSHNNLSGQIPMMKAQFSTFEKSSYEGNQFLCGPPLEKCCLINIETPYLESSPLGATKGNWPRWVRFLDLVFFEFSSC</sequence>
<evidence type="ECO:0000256" key="11">
    <source>
        <dbReference type="ARBA" id="ARBA00023180"/>
    </source>
</evidence>
<evidence type="ECO:0000256" key="7">
    <source>
        <dbReference type="ARBA" id="ARBA00022737"/>
    </source>
</evidence>
<keyword evidence="15" id="KW-1185">Reference proteome</keyword>
<dbReference type="PRINTS" id="PR00019">
    <property type="entry name" value="LEURICHRPT"/>
</dbReference>
<evidence type="ECO:0000313" key="15">
    <source>
        <dbReference type="Proteomes" id="UP001054252"/>
    </source>
</evidence>
<keyword evidence="11" id="KW-0325">Glycoprotein</keyword>
<dbReference type="EMBL" id="BPVZ01000158">
    <property type="protein sequence ID" value="GKV42362.1"/>
    <property type="molecule type" value="Genomic_DNA"/>
</dbReference>
<dbReference type="Pfam" id="PF08263">
    <property type="entry name" value="LRRNT_2"/>
    <property type="match status" value="1"/>
</dbReference>